<evidence type="ECO:0000313" key="2">
    <source>
        <dbReference type="Proteomes" id="UP000291116"/>
    </source>
</evidence>
<keyword evidence="2" id="KW-1185">Reference proteome</keyword>
<proteinExistence type="predicted"/>
<name>A0A448Z8Y5_9STRA</name>
<protein>
    <submittedName>
        <fullName evidence="1">Uncharacterized protein</fullName>
    </submittedName>
</protein>
<accession>A0A448Z8Y5</accession>
<evidence type="ECO:0000313" key="1">
    <source>
        <dbReference type="EMBL" id="VEU38522.1"/>
    </source>
</evidence>
<dbReference type="EMBL" id="CAACVS010000171">
    <property type="protein sequence ID" value="VEU38522.1"/>
    <property type="molecule type" value="Genomic_DNA"/>
</dbReference>
<dbReference type="AlphaFoldDB" id="A0A448Z8Y5"/>
<sequence length="83" mass="9539">MKGFKDFARVVNMKVEGFQEQYHVNHHALEKIFTLRHFCHNLPCTDLNACSPSAVDDATDAKDISMTVEFRSKNTPTIERIEI</sequence>
<reference evidence="1 2" key="1">
    <citation type="submission" date="2019-01" db="EMBL/GenBank/DDBJ databases">
        <authorList>
            <person name="Ferrante I. M."/>
        </authorList>
    </citation>
    <scope>NUCLEOTIDE SEQUENCE [LARGE SCALE GENOMIC DNA]</scope>
    <source>
        <strain evidence="1 2">B856</strain>
    </source>
</reference>
<dbReference type="Proteomes" id="UP000291116">
    <property type="component" value="Unassembled WGS sequence"/>
</dbReference>
<organism evidence="1 2">
    <name type="scientific">Pseudo-nitzschia multistriata</name>
    <dbReference type="NCBI Taxonomy" id="183589"/>
    <lineage>
        <taxon>Eukaryota</taxon>
        <taxon>Sar</taxon>
        <taxon>Stramenopiles</taxon>
        <taxon>Ochrophyta</taxon>
        <taxon>Bacillariophyta</taxon>
        <taxon>Bacillariophyceae</taxon>
        <taxon>Bacillariophycidae</taxon>
        <taxon>Bacillariales</taxon>
        <taxon>Bacillariaceae</taxon>
        <taxon>Pseudo-nitzschia</taxon>
    </lineage>
</organism>
<gene>
    <name evidence="1" type="ORF">PSNMU_V1.4_AUG-EV-PASAV3_0052950</name>
</gene>